<feature type="region of interest" description="Disordered" evidence="1">
    <location>
        <begin position="1"/>
        <end position="24"/>
    </location>
</feature>
<sequence length="102" mass="11246">METTRIQSHQSAVPGYSAGTGTPSFTEPALVGVRLVCLSSSRDKSPLSQCQRYPFSARFDLEAEEEKITSLKIVPQIIARSQGEVVYGDEVRNLRLLKSYPA</sequence>
<comment type="caution">
    <text evidence="2">The sequence shown here is derived from an EMBL/GenBank/DDBJ whole genome shotgun (WGS) entry which is preliminary data.</text>
</comment>
<organism evidence="2 3">
    <name type="scientific">Elysia crispata</name>
    <name type="common">lettuce slug</name>
    <dbReference type="NCBI Taxonomy" id="231223"/>
    <lineage>
        <taxon>Eukaryota</taxon>
        <taxon>Metazoa</taxon>
        <taxon>Spiralia</taxon>
        <taxon>Lophotrochozoa</taxon>
        <taxon>Mollusca</taxon>
        <taxon>Gastropoda</taxon>
        <taxon>Heterobranchia</taxon>
        <taxon>Euthyneura</taxon>
        <taxon>Panpulmonata</taxon>
        <taxon>Sacoglossa</taxon>
        <taxon>Placobranchoidea</taxon>
        <taxon>Plakobranchidae</taxon>
        <taxon>Elysia</taxon>
    </lineage>
</organism>
<name>A0AAE1DYW9_9GAST</name>
<reference evidence="2" key="1">
    <citation type="journal article" date="2023" name="G3 (Bethesda)">
        <title>A reference genome for the long-term kleptoplast-retaining sea slug Elysia crispata morphotype clarki.</title>
        <authorList>
            <person name="Eastman K.E."/>
            <person name="Pendleton A.L."/>
            <person name="Shaikh M.A."/>
            <person name="Suttiyut T."/>
            <person name="Ogas R."/>
            <person name="Tomko P."/>
            <person name="Gavelis G."/>
            <person name="Widhalm J.R."/>
            <person name="Wisecaver J.H."/>
        </authorList>
    </citation>
    <scope>NUCLEOTIDE SEQUENCE</scope>
    <source>
        <strain evidence="2">ECLA1</strain>
    </source>
</reference>
<evidence type="ECO:0000256" key="1">
    <source>
        <dbReference type="SAM" id="MobiDB-lite"/>
    </source>
</evidence>
<dbReference type="AlphaFoldDB" id="A0AAE1DYW9"/>
<feature type="compositionally biased region" description="Polar residues" evidence="1">
    <location>
        <begin position="1"/>
        <end position="11"/>
    </location>
</feature>
<keyword evidence="3" id="KW-1185">Reference proteome</keyword>
<protein>
    <submittedName>
        <fullName evidence="2">Uncharacterized protein</fullName>
    </submittedName>
</protein>
<accession>A0AAE1DYW9</accession>
<evidence type="ECO:0000313" key="2">
    <source>
        <dbReference type="EMBL" id="KAK3787862.1"/>
    </source>
</evidence>
<dbReference type="EMBL" id="JAWDGP010001827">
    <property type="protein sequence ID" value="KAK3787862.1"/>
    <property type="molecule type" value="Genomic_DNA"/>
</dbReference>
<dbReference type="Proteomes" id="UP001283361">
    <property type="component" value="Unassembled WGS sequence"/>
</dbReference>
<proteinExistence type="predicted"/>
<gene>
    <name evidence="2" type="ORF">RRG08_022155</name>
</gene>
<evidence type="ECO:0000313" key="3">
    <source>
        <dbReference type="Proteomes" id="UP001283361"/>
    </source>
</evidence>